<evidence type="ECO:0000259" key="2">
    <source>
        <dbReference type="Pfam" id="PF06221"/>
    </source>
</evidence>
<dbReference type="Proteomes" id="UP000757232">
    <property type="component" value="Unassembled WGS sequence"/>
</dbReference>
<dbReference type="GO" id="GO:0005634">
    <property type="term" value="C:nucleus"/>
    <property type="evidence" value="ECO:0007669"/>
    <property type="project" value="InterPro"/>
</dbReference>
<comment type="caution">
    <text evidence="3">The sequence shown here is derived from an EMBL/GenBank/DDBJ whole genome shotgun (WGS) entry which is preliminary data.</text>
</comment>
<dbReference type="EMBL" id="LNZH02000118">
    <property type="protein sequence ID" value="OCB90765.1"/>
    <property type="molecule type" value="Genomic_DNA"/>
</dbReference>
<feature type="domain" description="TRIP4/RQT4 C2HC5-type zinc finger" evidence="2">
    <location>
        <begin position="70"/>
        <end position="118"/>
    </location>
</feature>
<feature type="compositionally biased region" description="Low complexity" evidence="1">
    <location>
        <begin position="149"/>
        <end position="173"/>
    </location>
</feature>
<protein>
    <recommendedName>
        <fullName evidence="2">TRIP4/RQT4 C2HC5-type zinc finger domain-containing protein</fullName>
    </recommendedName>
</protein>
<reference evidence="3" key="1">
    <citation type="submission" date="2016-06" db="EMBL/GenBank/DDBJ databases">
        <title>Draft Genome sequence of the fungus Inonotus baumii.</title>
        <authorList>
            <person name="Zhu H."/>
            <person name="Lin W."/>
        </authorList>
    </citation>
    <scope>NUCLEOTIDE SEQUENCE</scope>
    <source>
        <strain evidence="3">821</strain>
    </source>
</reference>
<dbReference type="Pfam" id="PF06221">
    <property type="entry name" value="zf-C2HC5"/>
    <property type="match status" value="1"/>
</dbReference>
<dbReference type="GO" id="GO:0180022">
    <property type="term" value="C:RQC-trigger complex"/>
    <property type="evidence" value="ECO:0007669"/>
    <property type="project" value="InterPro"/>
</dbReference>
<evidence type="ECO:0000256" key="1">
    <source>
        <dbReference type="SAM" id="MobiDB-lite"/>
    </source>
</evidence>
<dbReference type="OrthoDB" id="338816at2759"/>
<feature type="region of interest" description="Disordered" evidence="1">
    <location>
        <begin position="136"/>
        <end position="297"/>
    </location>
</feature>
<feature type="compositionally biased region" description="Polar residues" evidence="1">
    <location>
        <begin position="1"/>
        <end position="14"/>
    </location>
</feature>
<dbReference type="GO" id="GO:0072344">
    <property type="term" value="P:rescue of stalled ribosome"/>
    <property type="evidence" value="ECO:0007669"/>
    <property type="project" value="InterPro"/>
</dbReference>
<accession>A0A9Q5N8J9</accession>
<dbReference type="InterPro" id="IPR009349">
    <property type="entry name" value="TRIP4/RQT4_C2HC5_Znf"/>
</dbReference>
<feature type="region of interest" description="Disordered" evidence="1">
    <location>
        <begin position="1"/>
        <end position="37"/>
    </location>
</feature>
<sequence length="297" mass="32857">MSHKTPWSQSSSLLSDRVKPRNHATNSPKPKGKGKELLTQEAIKSPAVLTLETTINQLLTETGNRRDPKDGCFCLARTHDLSASCPICTRCGLILCSLNAPCYACPHCSSSLLSSAGKEFLLERLRNDLAEVIEKEEEEADRAREEARQAAGAFPSLNSANTSQSQQAQQTQTHKVLSLNSKTKRVTVASYTPAPTPAKASTRSETKERDPSPERVPPPPHQIMLAQQPPATGRPWQDARGDGFIRPLTYTRNPRLDKEHLREERRARKKNKRIPEGEIGGNNEGPENEVEEKPTIS</sequence>
<organism evidence="3 4">
    <name type="scientific">Sanghuangporus baumii</name>
    <name type="common">Phellinus baumii</name>
    <dbReference type="NCBI Taxonomy" id="108892"/>
    <lineage>
        <taxon>Eukaryota</taxon>
        <taxon>Fungi</taxon>
        <taxon>Dikarya</taxon>
        <taxon>Basidiomycota</taxon>
        <taxon>Agaricomycotina</taxon>
        <taxon>Agaricomycetes</taxon>
        <taxon>Hymenochaetales</taxon>
        <taxon>Hymenochaetaceae</taxon>
        <taxon>Sanghuangporus</taxon>
    </lineage>
</organism>
<dbReference type="AlphaFoldDB" id="A0A9Q5N8J9"/>
<evidence type="ECO:0000313" key="4">
    <source>
        <dbReference type="Proteomes" id="UP000757232"/>
    </source>
</evidence>
<dbReference type="GO" id="GO:0008270">
    <property type="term" value="F:zinc ion binding"/>
    <property type="evidence" value="ECO:0007669"/>
    <property type="project" value="InterPro"/>
</dbReference>
<gene>
    <name evidence="3" type="ORF">A7U60_g2009</name>
</gene>
<feature type="compositionally biased region" description="Basic and acidic residues" evidence="1">
    <location>
        <begin position="254"/>
        <end position="266"/>
    </location>
</feature>
<proteinExistence type="predicted"/>
<feature type="compositionally biased region" description="Basic and acidic residues" evidence="1">
    <location>
        <begin position="202"/>
        <end position="213"/>
    </location>
</feature>
<keyword evidence="4" id="KW-1185">Reference proteome</keyword>
<name>A0A9Q5N8J9_SANBA</name>
<evidence type="ECO:0000313" key="3">
    <source>
        <dbReference type="EMBL" id="OCB90765.1"/>
    </source>
</evidence>